<reference evidence="1 2" key="1">
    <citation type="submission" date="2019-08" db="EMBL/GenBank/DDBJ databases">
        <title>Deep-cultivation of Planctomycetes and their phenomic and genomic characterization uncovers novel biology.</title>
        <authorList>
            <person name="Wiegand S."/>
            <person name="Jogler M."/>
            <person name="Boedeker C."/>
            <person name="Pinto D."/>
            <person name="Vollmers J."/>
            <person name="Rivas-Marin E."/>
            <person name="Kohn T."/>
            <person name="Peeters S.H."/>
            <person name="Heuer A."/>
            <person name="Rast P."/>
            <person name="Oberbeckmann S."/>
            <person name="Bunk B."/>
            <person name="Jeske O."/>
            <person name="Meyerdierks A."/>
            <person name="Storesund J.E."/>
            <person name="Kallscheuer N."/>
            <person name="Luecker S."/>
            <person name="Lage O.M."/>
            <person name="Pohl T."/>
            <person name="Merkel B.J."/>
            <person name="Hornburger P."/>
            <person name="Mueller R.-W."/>
            <person name="Bruemmer F."/>
            <person name="Labrenz M."/>
            <person name="Spormann A.M."/>
            <person name="Op den Camp H."/>
            <person name="Overmann J."/>
            <person name="Amann R."/>
            <person name="Jetten M.S.M."/>
            <person name="Mascher T."/>
            <person name="Medema M.H."/>
            <person name="Devos D.P."/>
            <person name="Kaster A.-K."/>
            <person name="Ovreas L."/>
            <person name="Rohde M."/>
            <person name="Galperin M.Y."/>
            <person name="Jogler C."/>
        </authorList>
    </citation>
    <scope>NUCLEOTIDE SEQUENCE [LARGE SCALE GENOMIC DNA]</scope>
    <source>
        <strain evidence="1 2">DSM 8797</strain>
    </source>
</reference>
<gene>
    <name evidence="1" type="ORF">GmarT_16960</name>
</gene>
<proteinExistence type="predicted"/>
<accession>A0ABX5YJJ2</accession>
<evidence type="ECO:0000313" key="1">
    <source>
        <dbReference type="EMBL" id="QEG15852.1"/>
    </source>
</evidence>
<keyword evidence="2" id="KW-1185">Reference proteome</keyword>
<evidence type="ECO:0000313" key="2">
    <source>
        <dbReference type="Proteomes" id="UP000322887"/>
    </source>
</evidence>
<name>A0ABX5YJJ2_9PLAN</name>
<dbReference type="Proteomes" id="UP000322887">
    <property type="component" value="Chromosome"/>
</dbReference>
<dbReference type="EMBL" id="CP042910">
    <property type="protein sequence ID" value="QEG15852.1"/>
    <property type="molecule type" value="Genomic_DNA"/>
</dbReference>
<dbReference type="Gene3D" id="2.50.20.10">
    <property type="entry name" value="Lipoprotein localisation LolA/LolB/LppX"/>
    <property type="match status" value="1"/>
</dbReference>
<dbReference type="GeneID" id="98646315"/>
<protein>
    <submittedName>
        <fullName evidence="1">Uncharacterized protein</fullName>
    </submittedName>
</protein>
<dbReference type="RefSeq" id="WP_002649764.1">
    <property type="nucleotide sequence ID" value="NZ_CP042910.1"/>
</dbReference>
<organism evidence="1 2">
    <name type="scientific">Gimesia maris</name>
    <dbReference type="NCBI Taxonomy" id="122"/>
    <lineage>
        <taxon>Bacteria</taxon>
        <taxon>Pseudomonadati</taxon>
        <taxon>Planctomycetota</taxon>
        <taxon>Planctomycetia</taxon>
        <taxon>Planctomycetales</taxon>
        <taxon>Planctomycetaceae</taxon>
        <taxon>Gimesia</taxon>
    </lineage>
</organism>
<sequence>MDARVFLTLIVFGLTVTPLKAESKSPPVHETEQRAREVLHEWSEECLSFTGVQGEILRIDYDDVFQQQKHSVGTFGYLGPQYGFFRYNPAPNQPDPDSLKKAPDGSPYEYKEGFSEEWRWQKSWIRSIDHREKKYEEFRIIKRPQTESEPKWYDFGRYFSEMDNMAPVLPGVPNQANFDEFISDSYLQVIRENDTHIWIAGKPKNRRYAALFNEFKLHLEKRPWRLRAVQYIHPSGQQSTVYLFSNVEFNPLEWEEPDLNGYQNLNDQPIVARYPENAERQSFQKKAGSQQSGSGSLMDWIFHLLF</sequence>